<organism evidence="8 10">
    <name type="scientific">Leptospira selangorensis</name>
    <dbReference type="NCBI Taxonomy" id="2484982"/>
    <lineage>
        <taxon>Bacteria</taxon>
        <taxon>Pseudomonadati</taxon>
        <taxon>Spirochaetota</taxon>
        <taxon>Spirochaetia</taxon>
        <taxon>Leptospirales</taxon>
        <taxon>Leptospiraceae</taxon>
        <taxon>Leptospira</taxon>
    </lineage>
</organism>
<evidence type="ECO:0000256" key="4">
    <source>
        <dbReference type="RuleBase" id="RU003357"/>
    </source>
</evidence>
<reference evidence="10 11" key="2">
    <citation type="journal article" date="2019" name="PLoS Negl. Trop. Dis.">
        <title>Revisiting the worldwide diversity of Leptospira species in the environment.</title>
        <authorList>
            <person name="Vincent A.T."/>
            <person name="Schiettekatte O."/>
            <person name="Bourhy P."/>
            <person name="Veyrier F.J."/>
            <person name="Picardeau M."/>
        </authorList>
    </citation>
    <scope>NUCLEOTIDE SEQUENCE [LARGE SCALE GENOMIC DNA]</scope>
    <source>
        <strain evidence="8 10">201702405</strain>
        <strain evidence="11">201702406</strain>
    </source>
</reference>
<evidence type="ECO:0000313" key="8">
    <source>
        <dbReference type="EMBL" id="TGM10730.1"/>
    </source>
</evidence>
<evidence type="ECO:0000259" key="7">
    <source>
        <dbReference type="Pfam" id="PF07715"/>
    </source>
</evidence>
<keyword evidence="11" id="KW-1185">Reference proteome</keyword>
<keyword evidence="4" id="KW-0798">TonB box</keyword>
<feature type="signal peptide" evidence="5">
    <location>
        <begin position="1"/>
        <end position="27"/>
    </location>
</feature>
<comment type="similarity">
    <text evidence="4">Belongs to the TonB-dependent receptor family.</text>
</comment>
<dbReference type="Gene3D" id="2.170.130.10">
    <property type="entry name" value="TonB-dependent receptor, plug domain"/>
    <property type="match status" value="1"/>
</dbReference>
<dbReference type="Proteomes" id="UP000298057">
    <property type="component" value="Unassembled WGS sequence"/>
</dbReference>
<evidence type="ECO:0000256" key="3">
    <source>
        <dbReference type="ARBA" id="ARBA00023237"/>
    </source>
</evidence>
<reference evidence="9" key="1">
    <citation type="submission" date="2018-10" db="EMBL/GenBank/DDBJ databases">
        <authorList>
            <person name="Vincent A.T."/>
            <person name="Schiettekatte O."/>
            <person name="Bourhy P."/>
            <person name="Veyrier F.J."/>
            <person name="Picardeau M."/>
        </authorList>
    </citation>
    <scope>NUCLEOTIDE SEQUENCE</scope>
    <source>
        <strain evidence="9">201702406</strain>
    </source>
</reference>
<dbReference type="InterPro" id="IPR008969">
    <property type="entry name" value="CarboxyPept-like_regulatory"/>
</dbReference>
<dbReference type="InterPro" id="IPR036942">
    <property type="entry name" value="Beta-barrel_TonB_sf"/>
</dbReference>
<keyword evidence="5" id="KW-0732">Signal</keyword>
<dbReference type="SUPFAM" id="SSF56935">
    <property type="entry name" value="Porins"/>
    <property type="match status" value="1"/>
</dbReference>
<feature type="domain" description="TonB-dependent receptor-like beta-barrel" evidence="6">
    <location>
        <begin position="440"/>
        <end position="949"/>
    </location>
</feature>
<name>A0A5F2C4V4_9LEPT</name>
<keyword evidence="8" id="KW-0675">Receptor</keyword>
<dbReference type="SUPFAM" id="SSF49464">
    <property type="entry name" value="Carboxypeptidase regulatory domain-like"/>
    <property type="match status" value="1"/>
</dbReference>
<evidence type="ECO:0000256" key="5">
    <source>
        <dbReference type="SAM" id="SignalP"/>
    </source>
</evidence>
<evidence type="ECO:0000256" key="1">
    <source>
        <dbReference type="ARBA" id="ARBA00004442"/>
    </source>
</evidence>
<dbReference type="GO" id="GO:0009279">
    <property type="term" value="C:cell outer membrane"/>
    <property type="evidence" value="ECO:0007669"/>
    <property type="project" value="UniProtKB-SubCell"/>
</dbReference>
<dbReference type="InterPro" id="IPR037066">
    <property type="entry name" value="Plug_dom_sf"/>
</dbReference>
<dbReference type="EMBL" id="RQGU01000036">
    <property type="protein sequence ID" value="TGM26766.1"/>
    <property type="molecule type" value="Genomic_DNA"/>
</dbReference>
<feature type="chain" id="PRO_5043207266" evidence="5">
    <location>
        <begin position="28"/>
        <end position="987"/>
    </location>
</feature>
<dbReference type="InterPro" id="IPR012910">
    <property type="entry name" value="Plug_dom"/>
</dbReference>
<dbReference type="AlphaFoldDB" id="A0A5F2C4V4"/>
<dbReference type="Proteomes" id="UP000297832">
    <property type="component" value="Unassembled WGS sequence"/>
</dbReference>
<dbReference type="EMBL" id="RQGV01000024">
    <property type="protein sequence ID" value="TGM10730.1"/>
    <property type="molecule type" value="Genomic_DNA"/>
</dbReference>
<accession>A0A5F2C4V4</accession>
<dbReference type="Pfam" id="PF13620">
    <property type="entry name" value="CarboxypepD_reg"/>
    <property type="match status" value="1"/>
</dbReference>
<keyword evidence="3" id="KW-0998">Cell outer membrane</keyword>
<dbReference type="InterPro" id="IPR000531">
    <property type="entry name" value="Beta-barrel_TonB"/>
</dbReference>
<sequence length="987" mass="111096">MKKIKFNPTILLIVFTLLSVTPAWSQAAGKIRGKIVDGDNGEAVFGATIVVRSIKKFAKSDFDGAYDLELPVGTHEVEFQMLGYSPQKRTINVTPGKPQVVNITFGLQTLETVDVKGRALNDAEAALLALQKKSAAVSDGISKEAIKKSPDSSAGEVVRRVTGITLVGGKFVFVRGLGERYSNTELNDTLVPSTEPDKRVVALDIFPSGVLKNVRIMKTFLPELPGEFSGGLVKIETQEYPEEKQLSVSVGAGGNYNTTGHKFLNMNQGNFFGGVNDNQKMPSALAGIPESIPIEPGSVFGGLPPQGVQASAGLFNQKWTPNSGPASFDRNFSINYGDTFKVGATSRIGILVGSTYNRNYRFRQESSNRYFANPLSTLTTAGTNLTLQQHQDADLYIEERNWGNNANIAYEITKGQQIFMKTLFTQQGESQVRDATGQDKIDNFDFKALTTQYTSSRIFHNTIGGDHALNWFGDRAHKFDWRFNYAEANRDQPDLQQQVWRKASSSDPFTDYTRLGNNPDGSRFFSESKDTSRTTKLNYEIPFDQWSGLKSLFKFGTYTLSREKDFRFREFGQKPNTAVPLTNLYPVPGEIYSNPLYFLTNDFTFSERQVESNAYDAFQRLQAYYSQVELPILPKLKVLAGVRYEDSYQKVKTFVLRDSNSPLNLSYGCGSMDEFTRIALVRNNICDPNNNGVGELRTKDKLPSINLNWEFADNQILRVSATQTLTRPDLRELSPFGFTPYFGANRVFGNSDLRRSYIHNYDVRYEYYLNSTDYIGVGAFLKQISNPIEMIGQPIAGSIAQRFTYLNAEQGTIRGVEFDFRKDVTKWMRFEANMFLINSRVDVISWNEYIMAKGGLLDPLSKAATYNPTNISRPLQGQSPLVFNIKFDFYLNEKKTQNIGVYYNYFGDRLFAVGANGLPDAYERAVGLTDVVYTTKRGDHLEFKVSAQNIFDTRYRVYQKNELTGEKELFLSYRTGVSYSFQATYKL</sequence>
<evidence type="ECO:0000259" key="6">
    <source>
        <dbReference type="Pfam" id="PF00593"/>
    </source>
</evidence>
<evidence type="ECO:0000313" key="11">
    <source>
        <dbReference type="Proteomes" id="UP000298057"/>
    </source>
</evidence>
<comment type="caution">
    <text evidence="8">The sequence shown here is derived from an EMBL/GenBank/DDBJ whole genome shotgun (WGS) entry which is preliminary data.</text>
</comment>
<gene>
    <name evidence="8" type="ORF">EHQ81_18095</name>
    <name evidence="9" type="ORF">EHQ82_01815</name>
</gene>
<dbReference type="PANTHER" id="PTHR40980:SF5">
    <property type="entry name" value="TONB-DEPENDENT RECEPTOR"/>
    <property type="match status" value="1"/>
</dbReference>
<protein>
    <submittedName>
        <fullName evidence="8">TonB-dependent receptor</fullName>
    </submittedName>
</protein>
<evidence type="ECO:0000256" key="2">
    <source>
        <dbReference type="ARBA" id="ARBA00023136"/>
    </source>
</evidence>
<dbReference type="Gene3D" id="2.40.170.20">
    <property type="entry name" value="TonB-dependent receptor, beta-barrel domain"/>
    <property type="match status" value="1"/>
</dbReference>
<dbReference type="Gene3D" id="2.60.40.1120">
    <property type="entry name" value="Carboxypeptidase-like, regulatory domain"/>
    <property type="match status" value="1"/>
</dbReference>
<comment type="subcellular location">
    <subcellularLocation>
        <location evidence="1 4">Cell outer membrane</location>
    </subcellularLocation>
</comment>
<dbReference type="Pfam" id="PF00593">
    <property type="entry name" value="TonB_dep_Rec_b-barrel"/>
    <property type="match status" value="1"/>
</dbReference>
<dbReference type="RefSeq" id="WP_135625898.1">
    <property type="nucleotide sequence ID" value="NZ_RQGU01000036.1"/>
</dbReference>
<keyword evidence="2 4" id="KW-0472">Membrane</keyword>
<feature type="domain" description="TonB-dependent receptor plug" evidence="7">
    <location>
        <begin position="134"/>
        <end position="218"/>
    </location>
</feature>
<evidence type="ECO:0000313" key="9">
    <source>
        <dbReference type="EMBL" id="TGM26766.1"/>
    </source>
</evidence>
<dbReference type="PANTHER" id="PTHR40980">
    <property type="entry name" value="PLUG DOMAIN-CONTAINING PROTEIN"/>
    <property type="match status" value="1"/>
</dbReference>
<proteinExistence type="inferred from homology"/>
<evidence type="ECO:0000313" key="10">
    <source>
        <dbReference type="Proteomes" id="UP000297832"/>
    </source>
</evidence>
<dbReference type="Pfam" id="PF07715">
    <property type="entry name" value="Plug"/>
    <property type="match status" value="1"/>
</dbReference>